<reference evidence="1 2" key="2">
    <citation type="submission" date="2018-11" db="EMBL/GenBank/DDBJ databases">
        <authorList>
            <consortium name="Pathogen Informatics"/>
        </authorList>
    </citation>
    <scope>NUCLEOTIDE SEQUENCE [LARGE SCALE GENOMIC DNA]</scope>
</reference>
<dbReference type="Proteomes" id="UP000267606">
    <property type="component" value="Unassembled WGS sequence"/>
</dbReference>
<gene>
    <name evidence="1" type="ORF">OFLC_LOCUS13330</name>
</gene>
<dbReference type="WBParaSite" id="OFLC_0001333101-mRNA-1">
    <property type="protein sequence ID" value="OFLC_0001333101-mRNA-1"/>
    <property type="gene ID" value="OFLC_0001333101"/>
</dbReference>
<keyword evidence="2" id="KW-1185">Reference proteome</keyword>
<dbReference type="AlphaFoldDB" id="A0A183I0R8"/>
<evidence type="ECO:0000313" key="1">
    <source>
        <dbReference type="EMBL" id="VDP13465.1"/>
    </source>
</evidence>
<accession>A0A183I0R8</accession>
<evidence type="ECO:0000313" key="2">
    <source>
        <dbReference type="Proteomes" id="UP000267606"/>
    </source>
</evidence>
<protein>
    <submittedName>
        <fullName evidence="3">Secreted protein</fullName>
    </submittedName>
</protein>
<sequence length="99" mass="11040">MFKFLFGLLDNISGSLKVLQAFNSPILSQSITAADHTITTMKLNEKIMLVESKIGVMQKSYSMRNDAAYVDLLLLKQQISLDSTVRAVKIQLIGEMTVM</sequence>
<dbReference type="EMBL" id="UZAJ01040148">
    <property type="protein sequence ID" value="VDP13465.1"/>
    <property type="molecule type" value="Genomic_DNA"/>
</dbReference>
<reference evidence="3" key="1">
    <citation type="submission" date="2016-06" db="UniProtKB">
        <authorList>
            <consortium name="WormBaseParasite"/>
        </authorList>
    </citation>
    <scope>IDENTIFICATION</scope>
</reference>
<name>A0A183I0R8_9BILA</name>
<evidence type="ECO:0000313" key="3">
    <source>
        <dbReference type="WBParaSite" id="OFLC_0001333101-mRNA-1"/>
    </source>
</evidence>
<organism evidence="3">
    <name type="scientific">Onchocerca flexuosa</name>
    <dbReference type="NCBI Taxonomy" id="387005"/>
    <lineage>
        <taxon>Eukaryota</taxon>
        <taxon>Metazoa</taxon>
        <taxon>Ecdysozoa</taxon>
        <taxon>Nematoda</taxon>
        <taxon>Chromadorea</taxon>
        <taxon>Rhabditida</taxon>
        <taxon>Spirurina</taxon>
        <taxon>Spiruromorpha</taxon>
        <taxon>Filarioidea</taxon>
        <taxon>Onchocercidae</taxon>
        <taxon>Onchocerca</taxon>
    </lineage>
</organism>
<proteinExistence type="predicted"/>